<comment type="caution">
    <text evidence="1">The sequence shown here is derived from an EMBL/GenBank/DDBJ whole genome shotgun (WGS) entry which is preliminary data.</text>
</comment>
<dbReference type="AlphaFoldDB" id="A0AA89BBT1"/>
<reference evidence="1" key="1">
    <citation type="submission" date="2022-12" db="EMBL/GenBank/DDBJ databases">
        <title>Draft genome assemblies for two species of Escallonia (Escalloniales).</title>
        <authorList>
            <person name="Chanderbali A."/>
            <person name="Dervinis C."/>
            <person name="Anghel I."/>
            <person name="Soltis D."/>
            <person name="Soltis P."/>
            <person name="Zapata F."/>
        </authorList>
    </citation>
    <scope>NUCLEOTIDE SEQUENCE</scope>
    <source>
        <strain evidence="1">UCBG64.0493</strain>
        <tissue evidence="1">Leaf</tissue>
    </source>
</reference>
<sequence>MTILVNQVNWLRKMNRLVVGVGCVSTGDTSALLSAYCKVAGIPSIVFLPSNKISMAQFVGIGQSRMTRSCWVLTPIVTVFEAERAEDACDRDLAAVRLRGARLGDHSRWELRECVLNCAMTWGLLIVSRGLFAHKRRTPTRCTGTTSRGDGVQASEGEYDICFGHTDR</sequence>
<dbReference type="EMBL" id="JAVXUP010000311">
    <property type="protein sequence ID" value="KAK3031292.1"/>
    <property type="molecule type" value="Genomic_DNA"/>
</dbReference>
<evidence type="ECO:0000313" key="2">
    <source>
        <dbReference type="Proteomes" id="UP001188597"/>
    </source>
</evidence>
<dbReference type="Gene3D" id="3.40.50.1100">
    <property type="match status" value="1"/>
</dbReference>
<gene>
    <name evidence="1" type="ORF">RJ639_035592</name>
</gene>
<organism evidence="1 2">
    <name type="scientific">Escallonia herrerae</name>
    <dbReference type="NCBI Taxonomy" id="1293975"/>
    <lineage>
        <taxon>Eukaryota</taxon>
        <taxon>Viridiplantae</taxon>
        <taxon>Streptophyta</taxon>
        <taxon>Embryophyta</taxon>
        <taxon>Tracheophyta</taxon>
        <taxon>Spermatophyta</taxon>
        <taxon>Magnoliopsida</taxon>
        <taxon>eudicotyledons</taxon>
        <taxon>Gunneridae</taxon>
        <taxon>Pentapetalae</taxon>
        <taxon>asterids</taxon>
        <taxon>campanulids</taxon>
        <taxon>Escalloniales</taxon>
        <taxon>Escalloniaceae</taxon>
        <taxon>Escallonia</taxon>
    </lineage>
</organism>
<evidence type="ECO:0000313" key="1">
    <source>
        <dbReference type="EMBL" id="KAK3031292.1"/>
    </source>
</evidence>
<dbReference type="InterPro" id="IPR036052">
    <property type="entry name" value="TrpB-like_PALP_sf"/>
</dbReference>
<proteinExistence type="predicted"/>
<dbReference type="Proteomes" id="UP001188597">
    <property type="component" value="Unassembled WGS sequence"/>
</dbReference>
<name>A0AA89BBT1_9ASTE</name>
<protein>
    <submittedName>
        <fullName evidence="1">Uncharacterized protein</fullName>
    </submittedName>
</protein>
<dbReference type="SUPFAM" id="SSF53686">
    <property type="entry name" value="Tryptophan synthase beta subunit-like PLP-dependent enzymes"/>
    <property type="match status" value="1"/>
</dbReference>
<accession>A0AA89BBT1</accession>
<keyword evidence="2" id="KW-1185">Reference proteome</keyword>